<feature type="compositionally biased region" description="Low complexity" evidence="1">
    <location>
        <begin position="251"/>
        <end position="266"/>
    </location>
</feature>
<gene>
    <name evidence="2" type="ORF">AKO1_003479</name>
</gene>
<proteinExistence type="predicted"/>
<dbReference type="PANTHER" id="PTHR34776">
    <property type="entry name" value="F17F16.3 PROTEIN"/>
    <property type="match status" value="1"/>
</dbReference>
<feature type="region of interest" description="Disordered" evidence="1">
    <location>
        <begin position="250"/>
        <end position="269"/>
    </location>
</feature>
<organism evidence="2 3">
    <name type="scientific">Acrasis kona</name>
    <dbReference type="NCBI Taxonomy" id="1008807"/>
    <lineage>
        <taxon>Eukaryota</taxon>
        <taxon>Discoba</taxon>
        <taxon>Heterolobosea</taxon>
        <taxon>Tetramitia</taxon>
        <taxon>Eutetramitia</taxon>
        <taxon>Acrasidae</taxon>
        <taxon>Acrasis</taxon>
    </lineage>
</organism>
<dbReference type="PANTHER" id="PTHR34776:SF1">
    <property type="entry name" value="F17F16.3 PROTEIN"/>
    <property type="match status" value="1"/>
</dbReference>
<keyword evidence="3" id="KW-1185">Reference proteome</keyword>
<name>A0AAW2Z4C8_9EUKA</name>
<evidence type="ECO:0000313" key="2">
    <source>
        <dbReference type="EMBL" id="KAL0484652.1"/>
    </source>
</evidence>
<dbReference type="Proteomes" id="UP001431209">
    <property type="component" value="Unassembled WGS sequence"/>
</dbReference>
<reference evidence="2 3" key="1">
    <citation type="submission" date="2024-03" db="EMBL/GenBank/DDBJ databases">
        <title>The Acrasis kona genome and developmental transcriptomes reveal deep origins of eukaryotic multicellular pathways.</title>
        <authorList>
            <person name="Sheikh S."/>
            <person name="Fu C.-J."/>
            <person name="Brown M.W."/>
            <person name="Baldauf S.L."/>
        </authorList>
    </citation>
    <scope>NUCLEOTIDE SEQUENCE [LARGE SCALE GENOMIC DNA]</scope>
    <source>
        <strain evidence="2 3">ATCC MYA-3509</strain>
    </source>
</reference>
<dbReference type="AlphaFoldDB" id="A0AAW2Z4C8"/>
<evidence type="ECO:0000256" key="1">
    <source>
        <dbReference type="SAM" id="MobiDB-lite"/>
    </source>
</evidence>
<comment type="caution">
    <text evidence="2">The sequence shown here is derived from an EMBL/GenBank/DDBJ whole genome shotgun (WGS) entry which is preliminary data.</text>
</comment>
<accession>A0AAW2Z4C8</accession>
<feature type="region of interest" description="Disordered" evidence="1">
    <location>
        <begin position="28"/>
        <end position="61"/>
    </location>
</feature>
<sequence length="363" mass="41135">MSEVSDLISNLTREEKLVALEELKNNLSKEDDAAKEQTKKRPSESQHDEQEKKKTKLSDELTDEITKTSNERILEMGHIYFFYRPKVGVDKVQGVQDVQRFFFILKPISANDAEAKKNRLVVVGKKMMPYINQHQNKSNAFWSCIDIASNNLEDLTKELTSKTYDTITKGQRTVEEVRIVGEGHYSFVRNKDNSTSLAYVLEMPQEVTPVQKAFNIEKEASYTISVKNPGNPPQQQEPIKEEDHSATFITGQRSSPNQNNQPSSGRHVSLPDHLKELFKANGSERTFIALNPIDFLEYEGLEMLLIGTSADLVQELGEAGKIVEEEAEQEAKEGVFDSAESLFKELKMRGKDHPIAPLSGKWE</sequence>
<protein>
    <submittedName>
        <fullName evidence="2">CTTNBP2</fullName>
    </submittedName>
</protein>
<dbReference type="EMBL" id="JAOPGA020001060">
    <property type="protein sequence ID" value="KAL0484652.1"/>
    <property type="molecule type" value="Genomic_DNA"/>
</dbReference>
<evidence type="ECO:0000313" key="3">
    <source>
        <dbReference type="Proteomes" id="UP001431209"/>
    </source>
</evidence>